<comment type="caution">
    <text evidence="1">The sequence shown here is derived from an EMBL/GenBank/DDBJ whole genome shotgun (WGS) entry which is preliminary data.</text>
</comment>
<evidence type="ECO:0000313" key="1">
    <source>
        <dbReference type="EMBL" id="MQL74778.1"/>
    </source>
</evidence>
<gene>
    <name evidence="1" type="ORF">Taro_007144</name>
</gene>
<organism evidence="1 2">
    <name type="scientific">Colocasia esculenta</name>
    <name type="common">Wild taro</name>
    <name type="synonym">Arum esculentum</name>
    <dbReference type="NCBI Taxonomy" id="4460"/>
    <lineage>
        <taxon>Eukaryota</taxon>
        <taxon>Viridiplantae</taxon>
        <taxon>Streptophyta</taxon>
        <taxon>Embryophyta</taxon>
        <taxon>Tracheophyta</taxon>
        <taxon>Spermatophyta</taxon>
        <taxon>Magnoliopsida</taxon>
        <taxon>Liliopsida</taxon>
        <taxon>Araceae</taxon>
        <taxon>Aroideae</taxon>
        <taxon>Colocasieae</taxon>
        <taxon>Colocasia</taxon>
    </lineage>
</organism>
<sequence length="131" mass="15006">GFKWWLIQWFEATETAYYCATNFPHTLRLGGIYNCSLDGWLYNFCSRCKELLDGTEQWVDDESRSRYERMIQLSATSLDSESGSTPISAEEAFVSVMEKDQSGHICCGGSRETRRTWYGTGEGMSSTDYQQ</sequence>
<proteinExistence type="predicted"/>
<reference evidence="1" key="1">
    <citation type="submission" date="2017-07" db="EMBL/GenBank/DDBJ databases">
        <title>Taro Niue Genome Assembly and Annotation.</title>
        <authorList>
            <person name="Atibalentja N."/>
            <person name="Keating K."/>
            <person name="Fields C.J."/>
        </authorList>
    </citation>
    <scope>NUCLEOTIDE SEQUENCE</scope>
    <source>
        <strain evidence="1">Niue_2</strain>
        <tissue evidence="1">Leaf</tissue>
    </source>
</reference>
<feature type="non-terminal residue" evidence="1">
    <location>
        <position position="131"/>
    </location>
</feature>
<evidence type="ECO:0000313" key="2">
    <source>
        <dbReference type="Proteomes" id="UP000652761"/>
    </source>
</evidence>
<dbReference type="AlphaFoldDB" id="A0A843TT88"/>
<name>A0A843TT88_COLES</name>
<dbReference type="OrthoDB" id="1294469at2759"/>
<keyword evidence="2" id="KW-1185">Reference proteome</keyword>
<accession>A0A843TT88</accession>
<dbReference type="EMBL" id="NMUH01000222">
    <property type="protein sequence ID" value="MQL74778.1"/>
    <property type="molecule type" value="Genomic_DNA"/>
</dbReference>
<dbReference type="Proteomes" id="UP000652761">
    <property type="component" value="Unassembled WGS sequence"/>
</dbReference>
<protein>
    <submittedName>
        <fullName evidence="1">Uncharacterized protein</fullName>
    </submittedName>
</protein>